<dbReference type="Proteomes" id="UP000799779">
    <property type="component" value="Unassembled WGS sequence"/>
</dbReference>
<organism evidence="1 2">
    <name type="scientific">Amniculicola lignicola CBS 123094</name>
    <dbReference type="NCBI Taxonomy" id="1392246"/>
    <lineage>
        <taxon>Eukaryota</taxon>
        <taxon>Fungi</taxon>
        <taxon>Dikarya</taxon>
        <taxon>Ascomycota</taxon>
        <taxon>Pezizomycotina</taxon>
        <taxon>Dothideomycetes</taxon>
        <taxon>Pleosporomycetidae</taxon>
        <taxon>Pleosporales</taxon>
        <taxon>Amniculicolaceae</taxon>
        <taxon>Amniculicola</taxon>
    </lineage>
</organism>
<evidence type="ECO:0000313" key="2">
    <source>
        <dbReference type="Proteomes" id="UP000799779"/>
    </source>
</evidence>
<gene>
    <name evidence="1" type="ORF">P154DRAFT_569177</name>
</gene>
<sequence length="207" mass="22486">MSLFSVICLQLSPHFFDRACAPEDIISGVLPSTIPSQIGRIERQSSLQHHRLPSNRLHGKLSPSSEELIQLWGHPPDPTHRIQFASTMPSDIAHSQLGNLGSQRSHCATRLIGFVDRKQPEGTNTNTKLITPTTQAAEAASRSYSAQEVAQPGHVDEAVEAEQNVPDVEEDDEPEAAESRLMLCLSFITPASTSFGTAVSGALRELV</sequence>
<keyword evidence="2" id="KW-1185">Reference proteome</keyword>
<evidence type="ECO:0000313" key="1">
    <source>
        <dbReference type="EMBL" id="KAF2007292.1"/>
    </source>
</evidence>
<proteinExistence type="predicted"/>
<reference evidence="1" key="1">
    <citation type="journal article" date="2020" name="Stud. Mycol.">
        <title>101 Dothideomycetes genomes: a test case for predicting lifestyles and emergence of pathogens.</title>
        <authorList>
            <person name="Haridas S."/>
            <person name="Albert R."/>
            <person name="Binder M."/>
            <person name="Bloem J."/>
            <person name="Labutti K."/>
            <person name="Salamov A."/>
            <person name="Andreopoulos B."/>
            <person name="Baker S."/>
            <person name="Barry K."/>
            <person name="Bills G."/>
            <person name="Bluhm B."/>
            <person name="Cannon C."/>
            <person name="Castanera R."/>
            <person name="Culley D."/>
            <person name="Daum C."/>
            <person name="Ezra D."/>
            <person name="Gonzalez J."/>
            <person name="Henrissat B."/>
            <person name="Kuo A."/>
            <person name="Liang C."/>
            <person name="Lipzen A."/>
            <person name="Lutzoni F."/>
            <person name="Magnuson J."/>
            <person name="Mondo S."/>
            <person name="Nolan M."/>
            <person name="Ohm R."/>
            <person name="Pangilinan J."/>
            <person name="Park H.-J."/>
            <person name="Ramirez L."/>
            <person name="Alfaro M."/>
            <person name="Sun H."/>
            <person name="Tritt A."/>
            <person name="Yoshinaga Y."/>
            <person name="Zwiers L.-H."/>
            <person name="Turgeon B."/>
            <person name="Goodwin S."/>
            <person name="Spatafora J."/>
            <person name="Crous P."/>
            <person name="Grigoriev I."/>
        </authorList>
    </citation>
    <scope>NUCLEOTIDE SEQUENCE</scope>
    <source>
        <strain evidence="1">CBS 123094</strain>
    </source>
</reference>
<name>A0A6A5WZZ5_9PLEO</name>
<dbReference type="EMBL" id="ML977557">
    <property type="protein sequence ID" value="KAF2007292.1"/>
    <property type="molecule type" value="Genomic_DNA"/>
</dbReference>
<dbReference type="AlphaFoldDB" id="A0A6A5WZZ5"/>
<accession>A0A6A5WZZ5</accession>
<protein>
    <submittedName>
        <fullName evidence="1">Uncharacterized protein</fullName>
    </submittedName>
</protein>